<dbReference type="EMBL" id="JAVDQD010000002">
    <property type="protein sequence ID" value="MDR6238757.1"/>
    <property type="molecule type" value="Genomic_DNA"/>
</dbReference>
<protein>
    <submittedName>
        <fullName evidence="5">DNA-binding HxlR family transcriptional regulator</fullName>
    </submittedName>
</protein>
<evidence type="ECO:0000313" key="6">
    <source>
        <dbReference type="Proteomes" id="UP001185092"/>
    </source>
</evidence>
<accession>A0AAE3XKW4</accession>
<gene>
    <name evidence="5" type="ORF">HNQ88_001794</name>
</gene>
<dbReference type="RefSeq" id="WP_309938264.1">
    <property type="nucleotide sequence ID" value="NZ_AP025305.1"/>
</dbReference>
<keyword evidence="3" id="KW-0804">Transcription</keyword>
<evidence type="ECO:0000259" key="4">
    <source>
        <dbReference type="PROSITE" id="PS51118"/>
    </source>
</evidence>
<dbReference type="PROSITE" id="PS51118">
    <property type="entry name" value="HTH_HXLR"/>
    <property type="match status" value="1"/>
</dbReference>
<dbReference type="PANTHER" id="PTHR33204">
    <property type="entry name" value="TRANSCRIPTIONAL REGULATOR, MARR FAMILY"/>
    <property type="match status" value="1"/>
</dbReference>
<dbReference type="InterPro" id="IPR036388">
    <property type="entry name" value="WH-like_DNA-bd_sf"/>
</dbReference>
<keyword evidence="2 5" id="KW-0238">DNA-binding</keyword>
<sequence length="112" mass="12546">MLNTEKNKSYCPLAHALELIGGKWKCLILFHLIEGPKRSGSLQKDVHGLSNKVFSETVRSLEKNDLISRTVYPTVPPKVEYKLTDLGISLIPILKALDDWGKKLDARTSSNL</sequence>
<dbReference type="Gene3D" id="1.10.10.10">
    <property type="entry name" value="Winged helix-like DNA-binding domain superfamily/Winged helix DNA-binding domain"/>
    <property type="match status" value="1"/>
</dbReference>
<comment type="caution">
    <text evidence="5">The sequence shown here is derived from an EMBL/GenBank/DDBJ whole genome shotgun (WGS) entry which is preliminary data.</text>
</comment>
<proteinExistence type="predicted"/>
<dbReference type="Pfam" id="PF01638">
    <property type="entry name" value="HxlR"/>
    <property type="match status" value="1"/>
</dbReference>
<evidence type="ECO:0000256" key="3">
    <source>
        <dbReference type="ARBA" id="ARBA00023163"/>
    </source>
</evidence>
<dbReference type="Proteomes" id="UP001185092">
    <property type="component" value="Unassembled WGS sequence"/>
</dbReference>
<organism evidence="5 6">
    <name type="scientific">Aureibacter tunicatorum</name>
    <dbReference type="NCBI Taxonomy" id="866807"/>
    <lineage>
        <taxon>Bacteria</taxon>
        <taxon>Pseudomonadati</taxon>
        <taxon>Bacteroidota</taxon>
        <taxon>Cytophagia</taxon>
        <taxon>Cytophagales</taxon>
        <taxon>Persicobacteraceae</taxon>
        <taxon>Aureibacter</taxon>
    </lineage>
</organism>
<keyword evidence="6" id="KW-1185">Reference proteome</keyword>
<dbReference type="SUPFAM" id="SSF46785">
    <property type="entry name" value="Winged helix' DNA-binding domain"/>
    <property type="match status" value="1"/>
</dbReference>
<name>A0AAE3XKW4_9BACT</name>
<evidence type="ECO:0000256" key="2">
    <source>
        <dbReference type="ARBA" id="ARBA00023125"/>
    </source>
</evidence>
<evidence type="ECO:0000313" key="5">
    <source>
        <dbReference type="EMBL" id="MDR6238757.1"/>
    </source>
</evidence>
<dbReference type="InterPro" id="IPR002577">
    <property type="entry name" value="HTH_HxlR"/>
</dbReference>
<reference evidence="5" key="1">
    <citation type="submission" date="2023-07" db="EMBL/GenBank/DDBJ databases">
        <title>Genomic Encyclopedia of Type Strains, Phase IV (KMG-IV): sequencing the most valuable type-strain genomes for metagenomic binning, comparative biology and taxonomic classification.</title>
        <authorList>
            <person name="Goeker M."/>
        </authorList>
    </citation>
    <scope>NUCLEOTIDE SEQUENCE</scope>
    <source>
        <strain evidence="5">DSM 26174</strain>
    </source>
</reference>
<keyword evidence="1" id="KW-0805">Transcription regulation</keyword>
<dbReference type="InterPro" id="IPR036390">
    <property type="entry name" value="WH_DNA-bd_sf"/>
</dbReference>
<dbReference type="GO" id="GO:0003677">
    <property type="term" value="F:DNA binding"/>
    <property type="evidence" value="ECO:0007669"/>
    <property type="project" value="UniProtKB-KW"/>
</dbReference>
<feature type="domain" description="HTH hxlR-type" evidence="4">
    <location>
        <begin position="11"/>
        <end position="109"/>
    </location>
</feature>
<dbReference type="AlphaFoldDB" id="A0AAE3XKW4"/>
<evidence type="ECO:0000256" key="1">
    <source>
        <dbReference type="ARBA" id="ARBA00023015"/>
    </source>
</evidence>